<keyword evidence="5" id="KW-1185">Reference proteome</keyword>
<comment type="caution">
    <text evidence="4">The sequence shown here is derived from an EMBL/GenBank/DDBJ whole genome shotgun (WGS) entry which is preliminary data.</text>
</comment>
<evidence type="ECO:0000313" key="4">
    <source>
        <dbReference type="EMBL" id="OQV25366.1"/>
    </source>
</evidence>
<accession>A0A1W0XD02</accession>
<feature type="compositionally biased region" description="Low complexity" evidence="2">
    <location>
        <begin position="11"/>
        <end position="24"/>
    </location>
</feature>
<feature type="compositionally biased region" description="Polar residues" evidence="2">
    <location>
        <begin position="44"/>
        <end position="57"/>
    </location>
</feature>
<protein>
    <submittedName>
        <fullName evidence="4">Peptide-N(4)-(N-acetyl-beta-glucosaminyl)asparagine amidase</fullName>
    </submittedName>
</protein>
<dbReference type="GO" id="GO:0005737">
    <property type="term" value="C:cytoplasm"/>
    <property type="evidence" value="ECO:0007669"/>
    <property type="project" value="InterPro"/>
</dbReference>
<name>A0A1W0XD02_HYPEX</name>
<dbReference type="Pfam" id="PF04721">
    <property type="entry name" value="PAW"/>
    <property type="match status" value="1"/>
</dbReference>
<gene>
    <name evidence="4" type="ORF">BV898_01045</name>
</gene>
<dbReference type="InterPro" id="IPR038680">
    <property type="entry name" value="PAW_sf"/>
</dbReference>
<feature type="domain" description="PAW" evidence="3">
    <location>
        <begin position="107"/>
        <end position="310"/>
    </location>
</feature>
<evidence type="ECO:0000256" key="2">
    <source>
        <dbReference type="SAM" id="MobiDB-lite"/>
    </source>
</evidence>
<dbReference type="SMART" id="SM00613">
    <property type="entry name" value="PAW"/>
    <property type="match status" value="1"/>
</dbReference>
<feature type="compositionally biased region" description="Pro residues" evidence="2">
    <location>
        <begin position="25"/>
        <end position="39"/>
    </location>
</feature>
<proteinExistence type="inferred from homology"/>
<dbReference type="AlphaFoldDB" id="A0A1W0XD02"/>
<dbReference type="Gene3D" id="2.60.120.1020">
    <property type="entry name" value="Peptide N glycanase, PAW domain"/>
    <property type="match status" value="1"/>
</dbReference>
<organism evidence="4 5">
    <name type="scientific">Hypsibius exemplaris</name>
    <name type="common">Freshwater tardigrade</name>
    <dbReference type="NCBI Taxonomy" id="2072580"/>
    <lineage>
        <taxon>Eukaryota</taxon>
        <taxon>Metazoa</taxon>
        <taxon>Ecdysozoa</taxon>
        <taxon>Tardigrada</taxon>
        <taxon>Eutardigrada</taxon>
        <taxon>Parachela</taxon>
        <taxon>Hypsibioidea</taxon>
        <taxon>Hypsibiidae</taxon>
        <taxon>Hypsibius</taxon>
    </lineage>
</organism>
<evidence type="ECO:0000313" key="5">
    <source>
        <dbReference type="Proteomes" id="UP000192578"/>
    </source>
</evidence>
<evidence type="ECO:0000259" key="3">
    <source>
        <dbReference type="PROSITE" id="PS51398"/>
    </source>
</evidence>
<comment type="similarity">
    <text evidence="1">Belongs to the transglutaminase-like superfamily. PNGase family.</text>
</comment>
<sequence>MSYSQPPYNPYYPGGAPAAGQVPPTSFPGYPPGSLPPGYPQQQRPNTGRSSPTTEAPQNAYPVGGGYFQPQQHQGVNNSSYPVQQQQYPGYPSALPSGGMYPSVPPATGGYSVGQAPGGYSYSPQDLVGYVFTPMEHEKLKHRIEVKFSPAMDKYVRTSEHNQEIAGWRSLAYAEQNIQRKVEQDWKMSYLTRQESSVAGRIEWRFDVSETGRRISKLRVQFPVKLYEDGNVNAYVATDRGTLQPIVDSAHSQEIDAARGCQRFSIIAELSRGKGEHAWQHAQLFRQQLNPGFFSTDDAHYPFRVLVEFD</sequence>
<reference evidence="5" key="1">
    <citation type="submission" date="2017-01" db="EMBL/GenBank/DDBJ databases">
        <title>Comparative genomics of anhydrobiosis in the tardigrade Hypsibius dujardini.</title>
        <authorList>
            <person name="Yoshida Y."/>
            <person name="Koutsovoulos G."/>
            <person name="Laetsch D."/>
            <person name="Stevens L."/>
            <person name="Kumar S."/>
            <person name="Horikawa D."/>
            <person name="Ishino K."/>
            <person name="Komine S."/>
            <person name="Tomita M."/>
            <person name="Blaxter M."/>
            <person name="Arakawa K."/>
        </authorList>
    </citation>
    <scope>NUCLEOTIDE SEQUENCE [LARGE SCALE GENOMIC DNA]</scope>
    <source>
        <strain evidence="5">Z151</strain>
    </source>
</reference>
<feature type="compositionally biased region" description="Low complexity" evidence="2">
    <location>
        <begin position="76"/>
        <end position="89"/>
    </location>
</feature>
<dbReference type="OrthoDB" id="409136at2759"/>
<dbReference type="EMBL" id="MTYJ01000003">
    <property type="protein sequence ID" value="OQV25366.1"/>
    <property type="molecule type" value="Genomic_DNA"/>
</dbReference>
<dbReference type="Proteomes" id="UP000192578">
    <property type="component" value="Unassembled WGS sequence"/>
</dbReference>
<dbReference type="SUPFAM" id="SSF49785">
    <property type="entry name" value="Galactose-binding domain-like"/>
    <property type="match status" value="1"/>
</dbReference>
<evidence type="ECO:0000256" key="1">
    <source>
        <dbReference type="PROSITE-ProRule" id="PRU00731"/>
    </source>
</evidence>
<dbReference type="PROSITE" id="PS51398">
    <property type="entry name" value="PAW"/>
    <property type="match status" value="1"/>
</dbReference>
<feature type="region of interest" description="Disordered" evidence="2">
    <location>
        <begin position="1"/>
        <end position="97"/>
    </location>
</feature>
<dbReference type="GO" id="GO:0006516">
    <property type="term" value="P:glycoprotein catabolic process"/>
    <property type="evidence" value="ECO:0007669"/>
    <property type="project" value="InterPro"/>
</dbReference>
<dbReference type="InterPro" id="IPR006588">
    <property type="entry name" value="Peptide_N_glycanase_PAW_dom"/>
</dbReference>
<dbReference type="InterPro" id="IPR008979">
    <property type="entry name" value="Galactose-bd-like_sf"/>
</dbReference>